<accession>A0A4U6TXH2</accession>
<evidence type="ECO:0000313" key="2">
    <source>
        <dbReference type="EMBL" id="TKW07690.1"/>
    </source>
</evidence>
<feature type="region of interest" description="Disordered" evidence="1">
    <location>
        <begin position="1"/>
        <end position="51"/>
    </location>
</feature>
<evidence type="ECO:0000313" key="3">
    <source>
        <dbReference type="Proteomes" id="UP000298652"/>
    </source>
</evidence>
<organism evidence="2 3">
    <name type="scientific">Setaria viridis</name>
    <name type="common">Green bristlegrass</name>
    <name type="synonym">Setaria italica subsp. viridis</name>
    <dbReference type="NCBI Taxonomy" id="4556"/>
    <lineage>
        <taxon>Eukaryota</taxon>
        <taxon>Viridiplantae</taxon>
        <taxon>Streptophyta</taxon>
        <taxon>Embryophyta</taxon>
        <taxon>Tracheophyta</taxon>
        <taxon>Spermatophyta</taxon>
        <taxon>Magnoliopsida</taxon>
        <taxon>Liliopsida</taxon>
        <taxon>Poales</taxon>
        <taxon>Poaceae</taxon>
        <taxon>PACMAD clade</taxon>
        <taxon>Panicoideae</taxon>
        <taxon>Panicodae</taxon>
        <taxon>Paniceae</taxon>
        <taxon>Cenchrinae</taxon>
        <taxon>Setaria</taxon>
    </lineage>
</organism>
<name>A0A4U6TXH2_SETVI</name>
<evidence type="ECO:0000256" key="1">
    <source>
        <dbReference type="SAM" id="MobiDB-lite"/>
    </source>
</evidence>
<sequence length="119" mass="12880">MEPGQVDQAIKGCVVHAPRRPLASAAESETPISGSTQRTKATPATGPINSPLRASVMAEMAPEGSKFDAKHYDSKMQELLSTGETEEFFTSNDEVSESFNDMGLQENLLMCFDPSIELN</sequence>
<protein>
    <submittedName>
        <fullName evidence="2">Uncharacterized protein</fullName>
    </submittedName>
</protein>
<dbReference type="EMBL" id="CM016558">
    <property type="protein sequence ID" value="TKW07690.1"/>
    <property type="molecule type" value="Genomic_DNA"/>
</dbReference>
<proteinExistence type="predicted"/>
<gene>
    <name evidence="2" type="ORF">SEVIR_7G323450v2</name>
</gene>
<dbReference type="AlphaFoldDB" id="A0A4U6TXH2"/>
<keyword evidence="3" id="KW-1185">Reference proteome</keyword>
<dbReference type="Proteomes" id="UP000298652">
    <property type="component" value="Chromosome 7"/>
</dbReference>
<feature type="compositionally biased region" description="Polar residues" evidence="1">
    <location>
        <begin position="30"/>
        <end position="42"/>
    </location>
</feature>
<reference evidence="2" key="1">
    <citation type="submission" date="2019-03" db="EMBL/GenBank/DDBJ databases">
        <title>WGS assembly of Setaria viridis.</title>
        <authorList>
            <person name="Huang P."/>
            <person name="Jenkins J."/>
            <person name="Grimwood J."/>
            <person name="Barry K."/>
            <person name="Healey A."/>
            <person name="Mamidi S."/>
            <person name="Sreedasyam A."/>
            <person name="Shu S."/>
            <person name="Feldman M."/>
            <person name="Wu J."/>
            <person name="Yu Y."/>
            <person name="Chen C."/>
            <person name="Johnson J."/>
            <person name="Rokhsar D."/>
            <person name="Baxter I."/>
            <person name="Schmutz J."/>
            <person name="Brutnell T."/>
            <person name="Kellogg E."/>
        </authorList>
    </citation>
    <scope>NUCLEOTIDE SEQUENCE [LARGE SCALE GENOMIC DNA]</scope>
</reference>
<dbReference type="Gramene" id="TKW07690">
    <property type="protein sequence ID" value="TKW07690"/>
    <property type="gene ID" value="SEVIR_7G323450v2"/>
</dbReference>